<dbReference type="EMBL" id="JBHRTQ010000001">
    <property type="protein sequence ID" value="MFC3172796.1"/>
    <property type="molecule type" value="Genomic_DNA"/>
</dbReference>
<dbReference type="PANTHER" id="PTHR10672:SF3">
    <property type="entry name" value="PROTEIN HU-LI TAI SHAO"/>
    <property type="match status" value="1"/>
</dbReference>
<dbReference type="InterPro" id="IPR001303">
    <property type="entry name" value="Aldolase_II/adducin_N"/>
</dbReference>
<dbReference type="Proteomes" id="UP001595604">
    <property type="component" value="Unassembled WGS sequence"/>
</dbReference>
<dbReference type="PANTHER" id="PTHR10672">
    <property type="entry name" value="ADDUCIN"/>
    <property type="match status" value="1"/>
</dbReference>
<keyword evidence="4" id="KW-1185">Reference proteome</keyword>
<comment type="similarity">
    <text evidence="1">Belongs to the aldolase class II family.</text>
</comment>
<protein>
    <submittedName>
        <fullName evidence="3">Class II aldolase/adducin family protein</fullName>
    </submittedName>
</protein>
<dbReference type="InterPro" id="IPR036409">
    <property type="entry name" value="Aldolase_II/adducin_N_sf"/>
</dbReference>
<organism evidence="3 4">
    <name type="scientific">Novosphingobium bradum</name>
    <dbReference type="NCBI Taxonomy" id="1737444"/>
    <lineage>
        <taxon>Bacteria</taxon>
        <taxon>Pseudomonadati</taxon>
        <taxon>Pseudomonadota</taxon>
        <taxon>Alphaproteobacteria</taxon>
        <taxon>Sphingomonadales</taxon>
        <taxon>Sphingomonadaceae</taxon>
        <taxon>Novosphingobium</taxon>
    </lineage>
</organism>
<dbReference type="InterPro" id="IPR051017">
    <property type="entry name" value="Aldolase-II_Adducin_sf"/>
</dbReference>
<proteinExistence type="inferred from homology"/>
<dbReference type="Gene3D" id="3.40.225.10">
    <property type="entry name" value="Class II aldolase/adducin N-terminal domain"/>
    <property type="match status" value="1"/>
</dbReference>
<evidence type="ECO:0000259" key="2">
    <source>
        <dbReference type="SMART" id="SM01007"/>
    </source>
</evidence>
<dbReference type="NCBIfam" id="NF005451">
    <property type="entry name" value="PRK07044.1"/>
    <property type="match status" value="1"/>
</dbReference>
<name>A0ABV7INF8_9SPHN</name>
<comment type="caution">
    <text evidence="3">The sequence shown here is derived from an EMBL/GenBank/DDBJ whole genome shotgun (WGS) entry which is preliminary data.</text>
</comment>
<dbReference type="RefSeq" id="WP_379508193.1">
    <property type="nucleotide sequence ID" value="NZ_JBHRTQ010000001.1"/>
</dbReference>
<reference evidence="4" key="1">
    <citation type="journal article" date="2019" name="Int. J. Syst. Evol. Microbiol.">
        <title>The Global Catalogue of Microorganisms (GCM) 10K type strain sequencing project: providing services to taxonomists for standard genome sequencing and annotation.</title>
        <authorList>
            <consortium name="The Broad Institute Genomics Platform"/>
            <consortium name="The Broad Institute Genome Sequencing Center for Infectious Disease"/>
            <person name="Wu L."/>
            <person name="Ma J."/>
        </authorList>
    </citation>
    <scope>NUCLEOTIDE SEQUENCE [LARGE SCALE GENOMIC DNA]</scope>
    <source>
        <strain evidence="4">KCTC 42984</strain>
    </source>
</reference>
<evidence type="ECO:0000313" key="3">
    <source>
        <dbReference type="EMBL" id="MFC3172796.1"/>
    </source>
</evidence>
<gene>
    <name evidence="3" type="ORF">ACFOD9_00875</name>
</gene>
<evidence type="ECO:0000256" key="1">
    <source>
        <dbReference type="ARBA" id="ARBA00037961"/>
    </source>
</evidence>
<feature type="domain" description="Class II aldolase/adducin N-terminal" evidence="2">
    <location>
        <begin position="27"/>
        <end position="210"/>
    </location>
</feature>
<evidence type="ECO:0000313" key="4">
    <source>
        <dbReference type="Proteomes" id="UP001595604"/>
    </source>
</evidence>
<dbReference type="Pfam" id="PF00596">
    <property type="entry name" value="Aldolase_II"/>
    <property type="match status" value="1"/>
</dbReference>
<accession>A0ABV7INF8</accession>
<sequence length="266" mass="29408">MEDQTMVRSGPAPTVAPPSVEELAIRRDLAAAYRLAALFKWDDGIGTHFTARLPSREGEPEAFLINPFGLLFEEVTASNLVKVDVDGNILSDNGYPVNRAGFVVHSAVHLARADAGCILHLHTHDGCAVAALEEGILPIGQLATTMWKKIAIHEYEGPAVRPEERERMARALGTRDLMILRNHGTMAIGATVAEAFHRMFLLETACSVQVRALSMGRPLHLPDQAVLDHVDANYGVRNEHSAHFARNLLWPAWLRKLDRLCPEYKD</sequence>
<dbReference type="SUPFAM" id="SSF53639">
    <property type="entry name" value="AraD/HMP-PK domain-like"/>
    <property type="match status" value="1"/>
</dbReference>
<dbReference type="SMART" id="SM01007">
    <property type="entry name" value="Aldolase_II"/>
    <property type="match status" value="1"/>
</dbReference>